<dbReference type="InterPro" id="IPR018247">
    <property type="entry name" value="EF_Hand_1_Ca_BS"/>
</dbReference>
<dbReference type="CDD" id="cd00051">
    <property type="entry name" value="EFh"/>
    <property type="match status" value="2"/>
</dbReference>
<dbReference type="SUPFAM" id="SSF47473">
    <property type="entry name" value="EF-hand"/>
    <property type="match status" value="1"/>
</dbReference>
<dbReference type="PANTHER" id="PTHR23048">
    <property type="entry name" value="MYOSIN LIGHT CHAIN 1, 3"/>
    <property type="match status" value="1"/>
</dbReference>
<evidence type="ECO:0000256" key="4">
    <source>
        <dbReference type="ARBA" id="ARBA00022837"/>
    </source>
</evidence>
<evidence type="ECO:0000259" key="5">
    <source>
        <dbReference type="PROSITE" id="PS50222"/>
    </source>
</evidence>
<protein>
    <submittedName>
        <fullName evidence="6">Calmodulin</fullName>
    </submittedName>
</protein>
<evidence type="ECO:0000256" key="2">
    <source>
        <dbReference type="ARBA" id="ARBA00022723"/>
    </source>
</evidence>
<dbReference type="GO" id="GO:0005509">
    <property type="term" value="F:calcium ion binding"/>
    <property type="evidence" value="ECO:0007669"/>
    <property type="project" value="InterPro"/>
</dbReference>
<dbReference type="InterPro" id="IPR002048">
    <property type="entry name" value="EF_hand_dom"/>
</dbReference>
<sequence length="150" mass="17229">MAQERFSEEQISEFKEAFGIFDKDGNGCITTKELGTVMKSLNQQTTETELQQMINKVDADGNGTIDFSEFLNLMARQKKDTDVEEEYKKAFRVYDKDQNGFITVTELRQVMASLGDKLTDEQLNEMLQEADGDSDGKINYQEFVKMMFTK</sequence>
<gene>
    <name evidence="6" type="ORF">FRX31_033434</name>
</gene>
<dbReference type="Proteomes" id="UP000554482">
    <property type="component" value="Unassembled WGS sequence"/>
</dbReference>
<keyword evidence="2" id="KW-0479">Metal-binding</keyword>
<name>A0A7J6UWJ7_THATH</name>
<dbReference type="FunFam" id="1.10.238.10:FF:000178">
    <property type="entry name" value="Calmodulin-2 A"/>
    <property type="match status" value="1"/>
</dbReference>
<feature type="domain" description="EF-hand" evidence="5">
    <location>
        <begin position="45"/>
        <end position="80"/>
    </location>
</feature>
<evidence type="ECO:0000256" key="3">
    <source>
        <dbReference type="ARBA" id="ARBA00022737"/>
    </source>
</evidence>
<keyword evidence="7" id="KW-1185">Reference proteome</keyword>
<organism evidence="6 7">
    <name type="scientific">Thalictrum thalictroides</name>
    <name type="common">Rue-anemone</name>
    <name type="synonym">Anemone thalictroides</name>
    <dbReference type="NCBI Taxonomy" id="46969"/>
    <lineage>
        <taxon>Eukaryota</taxon>
        <taxon>Viridiplantae</taxon>
        <taxon>Streptophyta</taxon>
        <taxon>Embryophyta</taxon>
        <taxon>Tracheophyta</taxon>
        <taxon>Spermatophyta</taxon>
        <taxon>Magnoliopsida</taxon>
        <taxon>Ranunculales</taxon>
        <taxon>Ranunculaceae</taxon>
        <taxon>Thalictroideae</taxon>
        <taxon>Thalictrum</taxon>
    </lineage>
</organism>
<dbReference type="SMART" id="SM00054">
    <property type="entry name" value="EFh"/>
    <property type="match status" value="4"/>
</dbReference>
<reference evidence="6 7" key="1">
    <citation type="submission" date="2020-06" db="EMBL/GenBank/DDBJ databases">
        <title>Transcriptomic and genomic resources for Thalictrum thalictroides and T. hernandezii: Facilitating candidate gene discovery in an emerging model plant lineage.</title>
        <authorList>
            <person name="Arias T."/>
            <person name="Riano-Pachon D.M."/>
            <person name="Di Stilio V.S."/>
        </authorList>
    </citation>
    <scope>NUCLEOTIDE SEQUENCE [LARGE SCALE GENOMIC DNA]</scope>
    <source>
        <strain evidence="7">cv. WT478/WT964</strain>
        <tissue evidence="6">Leaves</tissue>
    </source>
</reference>
<dbReference type="PROSITE" id="PS50222">
    <property type="entry name" value="EF_HAND_2"/>
    <property type="match status" value="4"/>
</dbReference>
<proteinExistence type="inferred from homology"/>
<dbReference type="PROSITE" id="PS00018">
    <property type="entry name" value="EF_HAND_1"/>
    <property type="match status" value="4"/>
</dbReference>
<dbReference type="AlphaFoldDB" id="A0A7J6UWJ7"/>
<feature type="domain" description="EF-hand" evidence="5">
    <location>
        <begin position="9"/>
        <end position="44"/>
    </location>
</feature>
<feature type="domain" description="EF-hand" evidence="5">
    <location>
        <begin position="82"/>
        <end position="117"/>
    </location>
</feature>
<evidence type="ECO:0000313" key="6">
    <source>
        <dbReference type="EMBL" id="KAF5176977.1"/>
    </source>
</evidence>
<comment type="similarity">
    <text evidence="1">Belongs to the calmodulin family.</text>
</comment>
<dbReference type="PRINTS" id="PR00450">
    <property type="entry name" value="RECOVERIN"/>
</dbReference>
<comment type="caution">
    <text evidence="6">The sequence shown here is derived from an EMBL/GenBank/DDBJ whole genome shotgun (WGS) entry which is preliminary data.</text>
</comment>
<dbReference type="Pfam" id="PF13499">
    <property type="entry name" value="EF-hand_7"/>
    <property type="match status" value="2"/>
</dbReference>
<dbReference type="Gene3D" id="1.10.238.10">
    <property type="entry name" value="EF-hand"/>
    <property type="match status" value="2"/>
</dbReference>
<dbReference type="GO" id="GO:0016460">
    <property type="term" value="C:myosin II complex"/>
    <property type="evidence" value="ECO:0007669"/>
    <property type="project" value="TreeGrafter"/>
</dbReference>
<keyword evidence="3" id="KW-0677">Repeat</keyword>
<evidence type="ECO:0000256" key="1">
    <source>
        <dbReference type="ARBA" id="ARBA00009763"/>
    </source>
</evidence>
<evidence type="ECO:0000313" key="7">
    <source>
        <dbReference type="Proteomes" id="UP000554482"/>
    </source>
</evidence>
<accession>A0A7J6UWJ7</accession>
<dbReference type="OrthoDB" id="26525at2759"/>
<dbReference type="PANTHER" id="PTHR23048:SF53">
    <property type="entry name" value="CALMODULIN"/>
    <property type="match status" value="1"/>
</dbReference>
<dbReference type="InterPro" id="IPR011992">
    <property type="entry name" value="EF-hand-dom_pair"/>
</dbReference>
<keyword evidence="4" id="KW-0106">Calcium</keyword>
<dbReference type="EMBL" id="JABWDY010041997">
    <property type="protein sequence ID" value="KAF5176977.1"/>
    <property type="molecule type" value="Genomic_DNA"/>
</dbReference>
<dbReference type="InterPro" id="IPR050230">
    <property type="entry name" value="CALM/Myosin/TropC-like"/>
</dbReference>
<feature type="domain" description="EF-hand" evidence="5">
    <location>
        <begin position="118"/>
        <end position="150"/>
    </location>
</feature>